<feature type="transmembrane region" description="Helical" evidence="1">
    <location>
        <begin position="6"/>
        <end position="26"/>
    </location>
</feature>
<keyword evidence="3" id="KW-1185">Reference proteome</keyword>
<evidence type="ECO:0000313" key="2">
    <source>
        <dbReference type="EMBL" id="OJZ65809.1"/>
    </source>
</evidence>
<dbReference type="AlphaFoldDB" id="A0A1Q4HE37"/>
<reference evidence="2 3" key="1">
    <citation type="submission" date="2016-11" db="EMBL/GenBank/DDBJ databases">
        <title>Genome sequences of unsequenced Mycobacteria.</title>
        <authorList>
            <person name="Greninger A.L."/>
            <person name="Fang F."/>
            <person name="Jerome K.R."/>
        </authorList>
    </citation>
    <scope>NUCLEOTIDE SEQUENCE [LARGE SCALE GENOMIC DNA]</scope>
    <source>
        <strain evidence="2 3">M11</strain>
    </source>
</reference>
<dbReference type="Proteomes" id="UP000186438">
    <property type="component" value="Unassembled WGS sequence"/>
</dbReference>
<dbReference type="EMBL" id="MPNT01000045">
    <property type="protein sequence ID" value="OJZ65809.1"/>
    <property type="molecule type" value="Genomic_DNA"/>
</dbReference>
<comment type="caution">
    <text evidence="2">The sequence shown here is derived from an EMBL/GenBank/DDBJ whole genome shotgun (WGS) entry which is preliminary data.</text>
</comment>
<dbReference type="RefSeq" id="WP_073880367.1">
    <property type="nucleotide sequence ID" value="NZ_MPNT01000045.1"/>
</dbReference>
<organism evidence="2 3">
    <name type="scientific">Mycobacterium paraffinicum</name>
    <dbReference type="NCBI Taxonomy" id="53378"/>
    <lineage>
        <taxon>Bacteria</taxon>
        <taxon>Bacillati</taxon>
        <taxon>Actinomycetota</taxon>
        <taxon>Actinomycetes</taxon>
        <taxon>Mycobacteriales</taxon>
        <taxon>Mycobacteriaceae</taxon>
        <taxon>Mycobacterium</taxon>
    </lineage>
</organism>
<evidence type="ECO:0000256" key="1">
    <source>
        <dbReference type="SAM" id="Phobius"/>
    </source>
</evidence>
<proteinExistence type="predicted"/>
<keyword evidence="1" id="KW-0472">Membrane</keyword>
<evidence type="ECO:0000313" key="3">
    <source>
        <dbReference type="Proteomes" id="UP000186438"/>
    </source>
</evidence>
<gene>
    <name evidence="2" type="ORF">BRW65_27705</name>
</gene>
<sequence>MNWTTLVTNALVPLASVISSATVAIWTKRIDARTKEEDRRHERVLDFEKRAADDKKSVLKSLISATIYVKRAAQYEGSGTAEEVASQRRAEAIRELYDFRMRLGLDDGVAELMVYAAPPVRDAVSVLLDEWDRQFREHGYSLTQLDSCKRQLAQTTSCASPQEDVTVYYEGELKWSELRRVEMGWLDRLGRESDLDIDALVDLCDRTLEAAHKDLRGGYGLDF</sequence>
<accession>A0A1Q4HE37</accession>
<keyword evidence="1" id="KW-0812">Transmembrane</keyword>
<dbReference type="OrthoDB" id="4742899at2"/>
<keyword evidence="1" id="KW-1133">Transmembrane helix</keyword>
<protein>
    <submittedName>
        <fullName evidence="2">Uncharacterized protein</fullName>
    </submittedName>
</protein>
<name>A0A1Q4HE37_9MYCO</name>